<keyword evidence="4" id="KW-1185">Reference proteome</keyword>
<sequence length="397" mass="43338">MDNVPISGLDELNNHLDNLIQDPNLAIIPKLFDDVELQLTDSNIPPLIPSLLPKLTQILQQYNDDPAVIVSLTIKLLRPISFTQVLQLASEDSLNQALSSPTPAAQILGLTILHKAAKSPTDAAILSVMPSLVTSLLTAWLSSPKVEVGEKASKVIGDLLDIDCPRPPPPPPPAITTGATPFHHQLVLRRVPGRGELWKLIFHQPSTYNLLLDLISGRHPGTANNTSQLSLAQGRILRILPRLAALNIDAIAQSNILAPTPVHLTNGHLTDDEDSDTEMNGTDENATRNENAATNPPQPGEGLLQYAGLRMVDKRDVLMHLNLVDFFEVFVSLMRITEYSATKEAIVKALLRDAVPHDDMLRDALNSLPDRTVEEEADGLRAWLRAVMPAVAEVPLR</sequence>
<dbReference type="Gene3D" id="1.25.10.50">
    <property type="match status" value="1"/>
</dbReference>
<dbReference type="Pfam" id="PF18795">
    <property type="entry name" value="HSM3_N"/>
    <property type="match status" value="1"/>
</dbReference>
<dbReference type="EMBL" id="JAULSY010000129">
    <property type="protein sequence ID" value="KAK0663467.1"/>
    <property type="molecule type" value="Genomic_DNA"/>
</dbReference>
<accession>A0AA39Z3H2</accession>
<comment type="caution">
    <text evidence="3">The sequence shown here is derived from an EMBL/GenBank/DDBJ whole genome shotgun (WGS) entry which is preliminary data.</text>
</comment>
<name>A0AA39Z3H2_9PEZI</name>
<evidence type="ECO:0000259" key="2">
    <source>
        <dbReference type="Pfam" id="PF18795"/>
    </source>
</evidence>
<organism evidence="3 4">
    <name type="scientific">Cercophora samala</name>
    <dbReference type="NCBI Taxonomy" id="330535"/>
    <lineage>
        <taxon>Eukaryota</taxon>
        <taxon>Fungi</taxon>
        <taxon>Dikarya</taxon>
        <taxon>Ascomycota</taxon>
        <taxon>Pezizomycotina</taxon>
        <taxon>Sordariomycetes</taxon>
        <taxon>Sordariomycetidae</taxon>
        <taxon>Sordariales</taxon>
        <taxon>Lasiosphaeriaceae</taxon>
        <taxon>Cercophora</taxon>
    </lineage>
</organism>
<proteinExistence type="predicted"/>
<reference evidence="3" key="1">
    <citation type="submission" date="2023-06" db="EMBL/GenBank/DDBJ databases">
        <title>Genome-scale phylogeny and comparative genomics of the fungal order Sordariales.</title>
        <authorList>
            <consortium name="Lawrence Berkeley National Laboratory"/>
            <person name="Hensen N."/>
            <person name="Bonometti L."/>
            <person name="Westerberg I."/>
            <person name="Brannstrom I.O."/>
            <person name="Guillou S."/>
            <person name="Cros-Aarteil S."/>
            <person name="Calhoun S."/>
            <person name="Haridas S."/>
            <person name="Kuo A."/>
            <person name="Mondo S."/>
            <person name="Pangilinan J."/>
            <person name="Riley R."/>
            <person name="Labutti K."/>
            <person name="Andreopoulos B."/>
            <person name="Lipzen A."/>
            <person name="Chen C."/>
            <person name="Yanf M."/>
            <person name="Daum C."/>
            <person name="Ng V."/>
            <person name="Clum A."/>
            <person name="Steindorff A."/>
            <person name="Ohm R."/>
            <person name="Martin F."/>
            <person name="Silar P."/>
            <person name="Natvig D."/>
            <person name="Lalanne C."/>
            <person name="Gautier V."/>
            <person name="Ament-Velasquez S.L."/>
            <person name="Kruys A."/>
            <person name="Hutchinson M.I."/>
            <person name="Powell A.J."/>
            <person name="Barry K."/>
            <person name="Miller A.N."/>
            <person name="Grigoriev I.V."/>
            <person name="Debuchy R."/>
            <person name="Gladieux P."/>
            <person name="Thoren M.H."/>
            <person name="Johannesson H."/>
        </authorList>
    </citation>
    <scope>NUCLEOTIDE SEQUENCE</scope>
    <source>
        <strain evidence="3">CBS 307.81</strain>
    </source>
</reference>
<dbReference type="SUPFAM" id="SSF48371">
    <property type="entry name" value="ARM repeat"/>
    <property type="match status" value="1"/>
</dbReference>
<evidence type="ECO:0000256" key="1">
    <source>
        <dbReference type="SAM" id="MobiDB-lite"/>
    </source>
</evidence>
<dbReference type="InterPro" id="IPR016024">
    <property type="entry name" value="ARM-type_fold"/>
</dbReference>
<evidence type="ECO:0000313" key="4">
    <source>
        <dbReference type="Proteomes" id="UP001174997"/>
    </source>
</evidence>
<dbReference type="InterPro" id="IPR041335">
    <property type="entry name" value="HSM3_N"/>
</dbReference>
<gene>
    <name evidence="3" type="ORF">QBC41DRAFT_329170</name>
</gene>
<evidence type="ECO:0000313" key="3">
    <source>
        <dbReference type="EMBL" id="KAK0663467.1"/>
    </source>
</evidence>
<protein>
    <recommendedName>
        <fullName evidence="2">DNA mismatch repair protein HSM3 N-terminal domain-containing protein</fullName>
    </recommendedName>
</protein>
<dbReference type="AlphaFoldDB" id="A0AA39Z3H2"/>
<feature type="region of interest" description="Disordered" evidence="1">
    <location>
        <begin position="266"/>
        <end position="300"/>
    </location>
</feature>
<dbReference type="Proteomes" id="UP001174997">
    <property type="component" value="Unassembled WGS sequence"/>
</dbReference>
<feature type="domain" description="DNA mismatch repair protein HSM3 N-terminal" evidence="2">
    <location>
        <begin position="10"/>
        <end position="123"/>
    </location>
</feature>